<keyword evidence="1" id="KW-0597">Phosphoprotein</keyword>
<dbReference type="InterPro" id="IPR036361">
    <property type="entry name" value="SAP_dom_sf"/>
</dbReference>
<feature type="compositionally biased region" description="Basic and acidic residues" evidence="3">
    <location>
        <begin position="183"/>
        <end position="205"/>
    </location>
</feature>
<reference evidence="5 6" key="1">
    <citation type="journal article" date="2012" name="Genome Biol.">
        <title>Genome and low-iron response of an oceanic diatom adapted to chronic iron limitation.</title>
        <authorList>
            <person name="Lommer M."/>
            <person name="Specht M."/>
            <person name="Roy A.S."/>
            <person name="Kraemer L."/>
            <person name="Andreson R."/>
            <person name="Gutowska M.A."/>
            <person name="Wolf J."/>
            <person name="Bergner S.V."/>
            <person name="Schilhabel M.B."/>
            <person name="Klostermeier U.C."/>
            <person name="Beiko R.G."/>
            <person name="Rosenstiel P."/>
            <person name="Hippler M."/>
            <person name="Laroche J."/>
        </authorList>
    </citation>
    <scope>NUCLEOTIDE SEQUENCE [LARGE SCALE GENOMIC DNA]</scope>
    <source>
        <strain evidence="5 6">CCMP1005</strain>
    </source>
</reference>
<comment type="caution">
    <text evidence="5">The sequence shown here is derived from an EMBL/GenBank/DDBJ whole genome shotgun (WGS) entry which is preliminary data.</text>
</comment>
<accession>K0RSW7</accession>
<evidence type="ECO:0000256" key="2">
    <source>
        <dbReference type="ARBA" id="ARBA00046328"/>
    </source>
</evidence>
<dbReference type="GO" id="GO:0005634">
    <property type="term" value="C:nucleus"/>
    <property type="evidence" value="ECO:0007669"/>
    <property type="project" value="TreeGrafter"/>
</dbReference>
<dbReference type="eggNOG" id="KOG4259">
    <property type="taxonomic scope" value="Eukaryota"/>
</dbReference>
<protein>
    <recommendedName>
        <fullName evidence="4">SAP domain-containing protein</fullName>
    </recommendedName>
</protein>
<dbReference type="Proteomes" id="UP000266841">
    <property type="component" value="Unassembled WGS sequence"/>
</dbReference>
<dbReference type="InterPro" id="IPR003034">
    <property type="entry name" value="SAP_dom"/>
</dbReference>
<dbReference type="OMA" id="ETPTKKH"/>
<feature type="region of interest" description="Disordered" evidence="3">
    <location>
        <begin position="159"/>
        <end position="230"/>
    </location>
</feature>
<organism evidence="5 6">
    <name type="scientific">Thalassiosira oceanica</name>
    <name type="common">Marine diatom</name>
    <dbReference type="NCBI Taxonomy" id="159749"/>
    <lineage>
        <taxon>Eukaryota</taxon>
        <taxon>Sar</taxon>
        <taxon>Stramenopiles</taxon>
        <taxon>Ochrophyta</taxon>
        <taxon>Bacillariophyta</taxon>
        <taxon>Coscinodiscophyceae</taxon>
        <taxon>Thalassiosirophycidae</taxon>
        <taxon>Thalassiosirales</taxon>
        <taxon>Thalassiosiraceae</taxon>
        <taxon>Thalassiosira</taxon>
    </lineage>
</organism>
<evidence type="ECO:0000256" key="3">
    <source>
        <dbReference type="SAM" id="MobiDB-lite"/>
    </source>
</evidence>
<evidence type="ECO:0000256" key="1">
    <source>
        <dbReference type="ARBA" id="ARBA00022553"/>
    </source>
</evidence>
<feature type="region of interest" description="Disordered" evidence="3">
    <location>
        <begin position="43"/>
        <end position="145"/>
    </location>
</feature>
<sequence>MVESDVKKMKVADLKEALSRRGLSTNGLKAELASRLQERLDEEEYGLISAPPASAAAAQPASEAAGGVSAEQENKAEVAAEENPSAEEKSGVEPGSADDQLVLGVAAEEKPSAEEVVEHPKKETENNEARKPEAVAPKQDITKVNPGMSFADRMAQRAKRFGITPNDDVKKVMRAHRFGTGKQQDEKHQQQDDGGKKRRESDGGKKDKKQSPKKQKTEDKKRKLLPKEEIEKRLARAKKYGTNEGVDELKTMLRAYRFKL</sequence>
<feature type="compositionally biased region" description="Low complexity" evidence="3">
    <location>
        <begin position="49"/>
        <end position="65"/>
    </location>
</feature>
<feature type="compositionally biased region" description="Basic and acidic residues" evidence="3">
    <location>
        <begin position="215"/>
        <end position="230"/>
    </location>
</feature>
<evidence type="ECO:0000313" key="5">
    <source>
        <dbReference type="EMBL" id="EJK56938.1"/>
    </source>
</evidence>
<proteinExistence type="inferred from homology"/>
<dbReference type="AlphaFoldDB" id="K0RSW7"/>
<dbReference type="PANTHER" id="PTHR46551">
    <property type="entry name" value="SAP DOMAIN-CONTAINING RIBONUCLEOPROTEIN"/>
    <property type="match status" value="1"/>
</dbReference>
<dbReference type="PANTHER" id="PTHR46551:SF1">
    <property type="entry name" value="SAP DOMAIN-CONTAINING RIBONUCLEOPROTEIN"/>
    <property type="match status" value="1"/>
</dbReference>
<gene>
    <name evidence="5" type="ORF">THAOC_23080</name>
</gene>
<dbReference type="Pfam" id="PF02037">
    <property type="entry name" value="SAP"/>
    <property type="match status" value="1"/>
</dbReference>
<dbReference type="EMBL" id="AGNL01030084">
    <property type="protein sequence ID" value="EJK56938.1"/>
    <property type="molecule type" value="Genomic_DNA"/>
</dbReference>
<dbReference type="InterPro" id="IPR040746">
    <property type="entry name" value="THO1_MOS11_C"/>
</dbReference>
<evidence type="ECO:0000313" key="6">
    <source>
        <dbReference type="Proteomes" id="UP000266841"/>
    </source>
</evidence>
<dbReference type="Gene3D" id="1.10.720.30">
    <property type="entry name" value="SAP domain"/>
    <property type="match status" value="1"/>
</dbReference>
<dbReference type="OrthoDB" id="79455at2759"/>
<evidence type="ECO:0000259" key="4">
    <source>
        <dbReference type="PROSITE" id="PS50800"/>
    </source>
</evidence>
<dbReference type="SMART" id="SM00513">
    <property type="entry name" value="SAP"/>
    <property type="match status" value="1"/>
</dbReference>
<dbReference type="InterPro" id="IPR052240">
    <property type="entry name" value="SAP_domain_ribonucleoprotein"/>
</dbReference>
<dbReference type="SUPFAM" id="SSF68906">
    <property type="entry name" value="SAP domain"/>
    <property type="match status" value="1"/>
</dbReference>
<dbReference type="PROSITE" id="PS50800">
    <property type="entry name" value="SAP"/>
    <property type="match status" value="1"/>
</dbReference>
<dbReference type="Pfam" id="PF18592">
    <property type="entry name" value="Tho1_MOS11_C"/>
    <property type="match status" value="1"/>
</dbReference>
<name>K0RSW7_THAOC</name>
<comment type="similarity">
    <text evidence="2">Belongs to the SAP domain-containing ribonucleoprotein family.</text>
</comment>
<feature type="domain" description="SAP" evidence="4">
    <location>
        <begin position="6"/>
        <end position="40"/>
    </location>
</feature>
<dbReference type="GO" id="GO:0016973">
    <property type="term" value="P:poly(A)+ mRNA export from nucleus"/>
    <property type="evidence" value="ECO:0007669"/>
    <property type="project" value="TreeGrafter"/>
</dbReference>
<feature type="compositionally biased region" description="Basic and acidic residues" evidence="3">
    <location>
        <begin position="107"/>
        <end position="133"/>
    </location>
</feature>
<keyword evidence="6" id="KW-1185">Reference proteome</keyword>